<proteinExistence type="predicted"/>
<feature type="domain" description="HEPN AbiJ-N-terminal" evidence="1">
    <location>
        <begin position="3"/>
        <end position="174"/>
    </location>
</feature>
<organism evidence="2 3">
    <name type="scientific">Pseudomonas syringae</name>
    <dbReference type="NCBI Taxonomy" id="317"/>
    <lineage>
        <taxon>Bacteria</taxon>
        <taxon>Pseudomonadati</taxon>
        <taxon>Pseudomonadota</taxon>
        <taxon>Gammaproteobacteria</taxon>
        <taxon>Pseudomonadales</taxon>
        <taxon>Pseudomonadaceae</taxon>
        <taxon>Pseudomonas</taxon>
    </lineage>
</organism>
<evidence type="ECO:0000259" key="1">
    <source>
        <dbReference type="Pfam" id="PF18863"/>
    </source>
</evidence>
<evidence type="ECO:0000313" key="2">
    <source>
        <dbReference type="EMBL" id="AZV28073.1"/>
    </source>
</evidence>
<dbReference type="Proteomes" id="UP000282760">
    <property type="component" value="Chromosome"/>
</dbReference>
<sequence>MTDYFSDRQQGPRPRTEETVSHVVWGGIVGLVQSLITTGAFGVKYPENCPDGHGPIGTDENALSLAVQAEMPGLVWPLSMTETVQAGFFSEQQPYTPDTLLVLDFIEFCYRVVAKPIQGSHHSYFGHYHLQFNEAEGKQTFLEDINRIFSRNNLAFELCNSGQIVRLAPAVLRESLASDHFSSGDETLDGMLEDTRTKFLNPAPAVRREAIERLWDCWERLKSLENPGNKRQSVETLLSKAAPDVEFRSVLDTEARTLTDIGNSFHIRHSEVTQSAVTDSAHVDYLFHRLYSMIQLLLLKRRDPR</sequence>
<accession>A0A3T0JX99</accession>
<protein>
    <recommendedName>
        <fullName evidence="1">HEPN AbiJ-N-terminal domain-containing protein</fullName>
    </recommendedName>
</protein>
<dbReference type="Pfam" id="PF18863">
    <property type="entry name" value="AbiJ_NTD4"/>
    <property type="match status" value="1"/>
</dbReference>
<gene>
    <name evidence="2" type="ORF">CT157_19335</name>
</gene>
<dbReference type="InterPro" id="IPR049503">
    <property type="entry name" value="AbiJ_NTD4"/>
</dbReference>
<evidence type="ECO:0000313" key="3">
    <source>
        <dbReference type="Proteomes" id="UP000282760"/>
    </source>
</evidence>
<reference evidence="2 3" key="1">
    <citation type="submission" date="2017-11" db="EMBL/GenBank/DDBJ databases">
        <title>Effect of PGPRs.</title>
        <authorList>
            <person name="Oliva R."/>
            <person name="Nong J."/>
            <person name="Roman V."/>
        </authorList>
    </citation>
    <scope>NUCLEOTIDE SEQUENCE [LARGE SCALE GENOMIC DNA]</scope>
    <source>
        <strain evidence="2">Inb918</strain>
    </source>
</reference>
<dbReference type="AlphaFoldDB" id="A0A3T0JX99"/>
<dbReference type="EMBL" id="CP024646">
    <property type="protein sequence ID" value="AZV28073.1"/>
    <property type="molecule type" value="Genomic_DNA"/>
</dbReference>
<name>A0A3T0JX99_PSESX</name>